<name>A0AAW1X8P3_RUBAR</name>
<reference evidence="1 2" key="1">
    <citation type="journal article" date="2023" name="G3 (Bethesda)">
        <title>A chromosome-length genome assembly and annotation of blackberry (Rubus argutus, cv. 'Hillquist').</title>
        <authorList>
            <person name="Bruna T."/>
            <person name="Aryal R."/>
            <person name="Dudchenko O."/>
            <person name="Sargent D.J."/>
            <person name="Mead D."/>
            <person name="Buti M."/>
            <person name="Cavallini A."/>
            <person name="Hytonen T."/>
            <person name="Andres J."/>
            <person name="Pham M."/>
            <person name="Weisz D."/>
            <person name="Mascagni F."/>
            <person name="Usai G."/>
            <person name="Natali L."/>
            <person name="Bassil N."/>
            <person name="Fernandez G.E."/>
            <person name="Lomsadze A."/>
            <person name="Armour M."/>
            <person name="Olukolu B."/>
            <person name="Poorten T."/>
            <person name="Britton C."/>
            <person name="Davik J."/>
            <person name="Ashrafi H."/>
            <person name="Aiden E.L."/>
            <person name="Borodovsky M."/>
            <person name="Worthington M."/>
        </authorList>
    </citation>
    <scope>NUCLEOTIDE SEQUENCE [LARGE SCALE GENOMIC DNA]</scope>
    <source>
        <strain evidence="1">PI 553951</strain>
    </source>
</reference>
<accession>A0AAW1X8P3</accession>
<proteinExistence type="predicted"/>
<protein>
    <submittedName>
        <fullName evidence="1">Uncharacterized protein</fullName>
    </submittedName>
</protein>
<dbReference type="Proteomes" id="UP001457282">
    <property type="component" value="Unassembled WGS sequence"/>
</dbReference>
<evidence type="ECO:0000313" key="1">
    <source>
        <dbReference type="EMBL" id="KAK9932383.1"/>
    </source>
</evidence>
<sequence length="122" mass="13044">MYTNSDARAWSHVRYGSSESAVGVGSSPGACACELARSAPGSSNSSPLFFTITLNRSLEQLRNITQKFGLLIPNDFRQKCEEFNLDYKDFHGGGRAAVRPMGAYASSSGLRAGLASSRGCNE</sequence>
<gene>
    <name evidence="1" type="ORF">M0R45_019622</name>
</gene>
<organism evidence="1 2">
    <name type="scientific">Rubus argutus</name>
    <name type="common">Southern blackberry</name>
    <dbReference type="NCBI Taxonomy" id="59490"/>
    <lineage>
        <taxon>Eukaryota</taxon>
        <taxon>Viridiplantae</taxon>
        <taxon>Streptophyta</taxon>
        <taxon>Embryophyta</taxon>
        <taxon>Tracheophyta</taxon>
        <taxon>Spermatophyta</taxon>
        <taxon>Magnoliopsida</taxon>
        <taxon>eudicotyledons</taxon>
        <taxon>Gunneridae</taxon>
        <taxon>Pentapetalae</taxon>
        <taxon>rosids</taxon>
        <taxon>fabids</taxon>
        <taxon>Rosales</taxon>
        <taxon>Rosaceae</taxon>
        <taxon>Rosoideae</taxon>
        <taxon>Rosoideae incertae sedis</taxon>
        <taxon>Rubus</taxon>
    </lineage>
</organism>
<comment type="caution">
    <text evidence="1">The sequence shown here is derived from an EMBL/GenBank/DDBJ whole genome shotgun (WGS) entry which is preliminary data.</text>
</comment>
<dbReference type="AlphaFoldDB" id="A0AAW1X8P3"/>
<keyword evidence="2" id="KW-1185">Reference proteome</keyword>
<dbReference type="EMBL" id="JBEDUW010000004">
    <property type="protein sequence ID" value="KAK9932383.1"/>
    <property type="molecule type" value="Genomic_DNA"/>
</dbReference>
<evidence type="ECO:0000313" key="2">
    <source>
        <dbReference type="Proteomes" id="UP001457282"/>
    </source>
</evidence>